<dbReference type="STRING" id="1450538.A0A2V5GVY6"/>
<sequence>MSEKRTGSLYIAGSFDMIFKFSLHAFKSRQSANGKYEPIRGIVVDNGKSSCSNCGQPMESISSCPKDILGYGWVGLVVVASFLLGAAMYITHRASATCTNLIHPGLMKLYGDIPIVDTLFMENHDYEVTDPYDGAWNAPLSPLHTIWDDLYNGDFLGAWVEIPEPARYGLSGGIPLQKFHLGNPLSERSEGYVISLLHQLHCVGELKHILLDWERYGNITTLKHGTHCVEYLRQAVMCSADLSLEKPRYLSNASFQGSNGWDAVHKCRDWSTRKNASLPPSTIAVLGSSRLIDVS</sequence>
<dbReference type="AlphaFoldDB" id="A0A2V5GVY6"/>
<feature type="transmembrane region" description="Helical" evidence="3">
    <location>
        <begin position="68"/>
        <end position="90"/>
    </location>
</feature>
<proteinExistence type="inferred from homology"/>
<reference evidence="4 5" key="1">
    <citation type="submission" date="2018-02" db="EMBL/GenBank/DDBJ databases">
        <title>The genomes of Aspergillus section Nigri reveals drivers in fungal speciation.</title>
        <authorList>
            <consortium name="DOE Joint Genome Institute"/>
            <person name="Vesth T.C."/>
            <person name="Nybo J."/>
            <person name="Theobald S."/>
            <person name="Brandl J."/>
            <person name="Frisvad J.C."/>
            <person name="Nielsen K.F."/>
            <person name="Lyhne E.K."/>
            <person name="Kogle M.E."/>
            <person name="Kuo A."/>
            <person name="Riley R."/>
            <person name="Clum A."/>
            <person name="Nolan M."/>
            <person name="Lipzen A."/>
            <person name="Salamov A."/>
            <person name="Henrissat B."/>
            <person name="Wiebenga A."/>
            <person name="De vries R.P."/>
            <person name="Grigoriev I.V."/>
            <person name="Mortensen U.H."/>
            <person name="Andersen M.R."/>
            <person name="Baker S.E."/>
        </authorList>
    </citation>
    <scope>NUCLEOTIDE SEQUENCE [LARGE SCALE GENOMIC DNA]</scope>
    <source>
        <strain evidence="4 5">CBS 115571</strain>
    </source>
</reference>
<protein>
    <submittedName>
        <fullName evidence="4">Uncharacterized protein</fullName>
    </submittedName>
</protein>
<gene>
    <name evidence="4" type="ORF">BO99DRAFT_417772</name>
</gene>
<dbReference type="Proteomes" id="UP000249829">
    <property type="component" value="Unassembled WGS sequence"/>
</dbReference>
<comment type="pathway">
    <text evidence="1">Mycotoxin biosynthesis.</text>
</comment>
<accession>A0A2V5GVY6</accession>
<organism evidence="4 5">
    <name type="scientific">Aspergillus violaceofuscus (strain CBS 115571)</name>
    <dbReference type="NCBI Taxonomy" id="1450538"/>
    <lineage>
        <taxon>Eukaryota</taxon>
        <taxon>Fungi</taxon>
        <taxon>Dikarya</taxon>
        <taxon>Ascomycota</taxon>
        <taxon>Pezizomycotina</taxon>
        <taxon>Eurotiomycetes</taxon>
        <taxon>Eurotiomycetidae</taxon>
        <taxon>Eurotiales</taxon>
        <taxon>Aspergillaceae</taxon>
        <taxon>Aspergillus</taxon>
    </lineage>
</organism>
<dbReference type="GO" id="GO:0043386">
    <property type="term" value="P:mycotoxin biosynthetic process"/>
    <property type="evidence" value="ECO:0007669"/>
    <property type="project" value="InterPro"/>
</dbReference>
<keyword evidence="5" id="KW-1185">Reference proteome</keyword>
<evidence type="ECO:0000256" key="3">
    <source>
        <dbReference type="SAM" id="Phobius"/>
    </source>
</evidence>
<dbReference type="PANTHER" id="PTHR33365:SF4">
    <property type="entry name" value="CYCLOCHLOROTINE BIOSYNTHESIS PROTEIN O"/>
    <property type="match status" value="1"/>
</dbReference>
<evidence type="ECO:0000256" key="1">
    <source>
        <dbReference type="ARBA" id="ARBA00004685"/>
    </source>
</evidence>
<comment type="similarity">
    <text evidence="2">Belongs to the ustYa family.</text>
</comment>
<keyword evidence="3" id="KW-0472">Membrane</keyword>
<dbReference type="Pfam" id="PF11807">
    <property type="entry name" value="UstYa"/>
    <property type="match status" value="1"/>
</dbReference>
<name>A0A2V5GVY6_ASPV1</name>
<keyword evidence="3" id="KW-1133">Transmembrane helix</keyword>
<dbReference type="InterPro" id="IPR021765">
    <property type="entry name" value="UstYa-like"/>
</dbReference>
<evidence type="ECO:0000256" key="2">
    <source>
        <dbReference type="ARBA" id="ARBA00035112"/>
    </source>
</evidence>
<evidence type="ECO:0000313" key="4">
    <source>
        <dbReference type="EMBL" id="PYI13282.1"/>
    </source>
</evidence>
<dbReference type="EMBL" id="KZ825252">
    <property type="protein sequence ID" value="PYI13282.1"/>
    <property type="molecule type" value="Genomic_DNA"/>
</dbReference>
<dbReference type="PANTHER" id="PTHR33365">
    <property type="entry name" value="YALI0B05434P"/>
    <property type="match status" value="1"/>
</dbReference>
<evidence type="ECO:0000313" key="5">
    <source>
        <dbReference type="Proteomes" id="UP000249829"/>
    </source>
</evidence>
<keyword evidence="3" id="KW-0812">Transmembrane</keyword>